<evidence type="ECO:0000313" key="2">
    <source>
        <dbReference type="Proteomes" id="UP000031861"/>
    </source>
</evidence>
<gene>
    <name evidence="1" type="ORF">AK40_6203</name>
</gene>
<name>A0AAN0SR07_BACCE</name>
<dbReference type="EMBL" id="CP009638">
    <property type="protein sequence ID" value="AJI08656.1"/>
    <property type="molecule type" value="Genomic_DNA"/>
</dbReference>
<evidence type="ECO:0000313" key="1">
    <source>
        <dbReference type="EMBL" id="AJI08656.1"/>
    </source>
</evidence>
<reference evidence="1 2" key="1">
    <citation type="journal article" date="2015" name="Genome Announc.">
        <title>Complete genome sequences for 35 biothreat assay-relevant bacillus species.</title>
        <authorList>
            <person name="Johnson S.L."/>
            <person name="Daligault H.E."/>
            <person name="Davenport K.W."/>
            <person name="Jaissle J."/>
            <person name="Frey K.G."/>
            <person name="Ladner J.T."/>
            <person name="Broomall S.M."/>
            <person name="Bishop-Lilly K.A."/>
            <person name="Bruce D.C."/>
            <person name="Gibbons H.S."/>
            <person name="Coyne S.R."/>
            <person name="Lo C.C."/>
            <person name="Meincke L."/>
            <person name="Munk A.C."/>
            <person name="Koroleva G.I."/>
            <person name="Rosenzweig C.N."/>
            <person name="Palacios G.F."/>
            <person name="Redden C.L."/>
            <person name="Minogue T.D."/>
            <person name="Chain P.S."/>
        </authorList>
    </citation>
    <scope>NUCLEOTIDE SEQUENCE [LARGE SCALE GENOMIC DNA]</scope>
    <source>
        <strain evidence="1 2">03BB108</strain>
    </source>
</reference>
<accession>A0AAN0SR07</accession>
<protein>
    <submittedName>
        <fullName evidence="1">Uncharacterized protein</fullName>
    </submittedName>
</protein>
<dbReference type="AlphaFoldDB" id="A0AAN0SR07"/>
<keyword evidence="1" id="KW-0614">Plasmid</keyword>
<organism evidence="1 2">
    <name type="scientific">Bacillus cereus 03BB108</name>
    <dbReference type="NCBI Taxonomy" id="451709"/>
    <lineage>
        <taxon>Bacteria</taxon>
        <taxon>Bacillati</taxon>
        <taxon>Bacillota</taxon>
        <taxon>Bacilli</taxon>
        <taxon>Bacillales</taxon>
        <taxon>Bacillaceae</taxon>
        <taxon>Bacillus</taxon>
        <taxon>Bacillus cereus group</taxon>
    </lineage>
</organism>
<sequence>MFSMEIGSQKGYSSEKPLYTEEAIQKLKQFIEVAYELDGLESKWDLVVEREKTLRIIRNEVLSDNNLKKIYNALDEYTNSVIKWKSKYFIVKEDYLQKEAALLTIFPYDSVNNIKENVKINRKAMEKKTQKKFPIQFTSPPNIPITKIRDHAINKEIIEEREWNNFWKEEQVKVEKVLERNKIASLKQLEKDKENEKEILLENELLLKQQEEDRQKYLMQKTLESRCPSCGKIPDFLGRCGCS</sequence>
<dbReference type="Proteomes" id="UP000031861">
    <property type="component" value="Plasmid pBFI_4"/>
</dbReference>
<proteinExistence type="predicted"/>
<geneLocation type="plasmid" evidence="1 2">
    <name>pBFI_4</name>
</geneLocation>